<evidence type="ECO:0000256" key="3">
    <source>
        <dbReference type="ARBA" id="ARBA00022692"/>
    </source>
</evidence>
<dbReference type="GO" id="GO:0012505">
    <property type="term" value="C:endomembrane system"/>
    <property type="evidence" value="ECO:0007669"/>
    <property type="project" value="UniProtKB-SubCell"/>
</dbReference>
<reference evidence="8" key="1">
    <citation type="submission" date="2022-11" db="UniProtKB">
        <authorList>
            <consortium name="WormBaseParasite"/>
        </authorList>
    </citation>
    <scope>IDENTIFICATION</scope>
</reference>
<evidence type="ECO:0000256" key="6">
    <source>
        <dbReference type="SAM" id="Phobius"/>
    </source>
</evidence>
<keyword evidence="7" id="KW-1185">Reference proteome</keyword>
<keyword evidence="2" id="KW-0813">Transport</keyword>
<keyword evidence="5 6" id="KW-0472">Membrane</keyword>
<dbReference type="AlphaFoldDB" id="A0A914E7P0"/>
<sequence>MCLVNKLYEKIACCCKCARSRDNEEQSLVRQTHWFSIYICTIFVLLDGIQYSMVIVSMWPYLKTIDSSATATLFGFIMAAFSLGQAISSPLLVGQKFGDKCCTRYLVRSGMRPLFIRMNNGQYLDGQVLSAVKTDIEWDKQGLSAVKTWFVCLFLIADKPCPSHSMSVLTADKPFKPPLTLTLSMMMLANIIYGCIELFPIKDRPYIMMAARFVAGFAAGDVAVMRSYSATAAIQEERPKAIVIASASWVHKNY</sequence>
<protein>
    <submittedName>
        <fullName evidence="8">Uncharacterized protein</fullName>
    </submittedName>
</protein>
<dbReference type="SUPFAM" id="SSF103473">
    <property type="entry name" value="MFS general substrate transporter"/>
    <property type="match status" value="2"/>
</dbReference>
<organism evidence="7 8">
    <name type="scientific">Acrobeloides nanus</name>
    <dbReference type="NCBI Taxonomy" id="290746"/>
    <lineage>
        <taxon>Eukaryota</taxon>
        <taxon>Metazoa</taxon>
        <taxon>Ecdysozoa</taxon>
        <taxon>Nematoda</taxon>
        <taxon>Chromadorea</taxon>
        <taxon>Rhabditida</taxon>
        <taxon>Tylenchina</taxon>
        <taxon>Cephalobomorpha</taxon>
        <taxon>Cephaloboidea</taxon>
        <taxon>Cephalobidae</taxon>
        <taxon>Acrobeloides</taxon>
    </lineage>
</organism>
<evidence type="ECO:0000313" key="8">
    <source>
        <dbReference type="WBParaSite" id="ACRNAN_scaffold6305.g9693.t1"/>
    </source>
</evidence>
<keyword evidence="4 6" id="KW-1133">Transmembrane helix</keyword>
<evidence type="ECO:0000256" key="1">
    <source>
        <dbReference type="ARBA" id="ARBA00004127"/>
    </source>
</evidence>
<comment type="subcellular location">
    <subcellularLocation>
        <location evidence="1">Endomembrane system</location>
        <topology evidence="1">Multi-pass membrane protein</topology>
    </subcellularLocation>
</comment>
<evidence type="ECO:0000313" key="7">
    <source>
        <dbReference type="Proteomes" id="UP000887540"/>
    </source>
</evidence>
<dbReference type="PANTHER" id="PTHR23510">
    <property type="entry name" value="INNER MEMBRANE TRANSPORT PROTEIN YAJR"/>
    <property type="match status" value="1"/>
</dbReference>
<dbReference type="GO" id="GO:0005765">
    <property type="term" value="C:lysosomal membrane"/>
    <property type="evidence" value="ECO:0007669"/>
    <property type="project" value="TreeGrafter"/>
</dbReference>
<dbReference type="Proteomes" id="UP000887540">
    <property type="component" value="Unplaced"/>
</dbReference>
<dbReference type="InterPro" id="IPR036259">
    <property type="entry name" value="MFS_trans_sf"/>
</dbReference>
<evidence type="ECO:0000256" key="4">
    <source>
        <dbReference type="ARBA" id="ARBA00022989"/>
    </source>
</evidence>
<dbReference type="PANTHER" id="PTHR23510:SF3">
    <property type="entry name" value="MAJOR FACILITATOR SUPERFAMILY DOMAIN-CONTAINING PROTEIN 8"/>
    <property type="match status" value="1"/>
</dbReference>
<feature type="transmembrane region" description="Helical" evidence="6">
    <location>
        <begin position="35"/>
        <end position="56"/>
    </location>
</feature>
<dbReference type="InterPro" id="IPR051068">
    <property type="entry name" value="MFS_Domain-Containing_Protein"/>
</dbReference>
<feature type="transmembrane region" description="Helical" evidence="6">
    <location>
        <begin position="68"/>
        <end position="87"/>
    </location>
</feature>
<name>A0A914E7P0_9BILA</name>
<proteinExistence type="predicted"/>
<evidence type="ECO:0000256" key="2">
    <source>
        <dbReference type="ARBA" id="ARBA00022448"/>
    </source>
</evidence>
<accession>A0A914E7P0</accession>
<evidence type="ECO:0000256" key="5">
    <source>
        <dbReference type="ARBA" id="ARBA00023136"/>
    </source>
</evidence>
<keyword evidence="3 6" id="KW-0812">Transmembrane</keyword>
<feature type="transmembrane region" description="Helical" evidence="6">
    <location>
        <begin position="179"/>
        <end position="199"/>
    </location>
</feature>
<dbReference type="WBParaSite" id="ACRNAN_scaffold6305.g9693.t1">
    <property type="protein sequence ID" value="ACRNAN_scaffold6305.g9693.t1"/>
    <property type="gene ID" value="ACRNAN_scaffold6305.g9693"/>
</dbReference>